<dbReference type="EMBL" id="BAAAQN010000001">
    <property type="protein sequence ID" value="GAA2011832.1"/>
    <property type="molecule type" value="Genomic_DNA"/>
</dbReference>
<gene>
    <name evidence="1" type="ORF">GCM10009839_02590</name>
</gene>
<evidence type="ECO:0000313" key="2">
    <source>
        <dbReference type="Proteomes" id="UP001500751"/>
    </source>
</evidence>
<proteinExistence type="predicted"/>
<protein>
    <submittedName>
        <fullName evidence="1">Uncharacterized protein</fullName>
    </submittedName>
</protein>
<keyword evidence="2" id="KW-1185">Reference proteome</keyword>
<evidence type="ECO:0000313" key="1">
    <source>
        <dbReference type="EMBL" id="GAA2011832.1"/>
    </source>
</evidence>
<sequence length="50" mass="5793">MYNYQDCYCTSSGCILWYKQRYCRDCSWSDGAGTVCGPWYKSGIGCMYDC</sequence>
<accession>A0ABP5EYI6</accession>
<name>A0ABP5EYI6_9ACTN</name>
<organism evidence="1 2">
    <name type="scientific">Catenulispora yoronensis</name>
    <dbReference type="NCBI Taxonomy" id="450799"/>
    <lineage>
        <taxon>Bacteria</taxon>
        <taxon>Bacillati</taxon>
        <taxon>Actinomycetota</taxon>
        <taxon>Actinomycetes</taxon>
        <taxon>Catenulisporales</taxon>
        <taxon>Catenulisporaceae</taxon>
        <taxon>Catenulispora</taxon>
    </lineage>
</organism>
<comment type="caution">
    <text evidence="1">The sequence shown here is derived from an EMBL/GenBank/DDBJ whole genome shotgun (WGS) entry which is preliminary data.</text>
</comment>
<dbReference type="RefSeq" id="WP_344663580.1">
    <property type="nucleotide sequence ID" value="NZ_BAAAQN010000001.1"/>
</dbReference>
<dbReference type="Proteomes" id="UP001500751">
    <property type="component" value="Unassembled WGS sequence"/>
</dbReference>
<reference evidence="2" key="1">
    <citation type="journal article" date="2019" name="Int. J. Syst. Evol. Microbiol.">
        <title>The Global Catalogue of Microorganisms (GCM) 10K type strain sequencing project: providing services to taxonomists for standard genome sequencing and annotation.</title>
        <authorList>
            <consortium name="The Broad Institute Genomics Platform"/>
            <consortium name="The Broad Institute Genome Sequencing Center for Infectious Disease"/>
            <person name="Wu L."/>
            <person name="Ma J."/>
        </authorList>
    </citation>
    <scope>NUCLEOTIDE SEQUENCE [LARGE SCALE GENOMIC DNA]</scope>
    <source>
        <strain evidence="2">JCM 16014</strain>
    </source>
</reference>